<feature type="compositionally biased region" description="Basic and acidic residues" evidence="1">
    <location>
        <begin position="62"/>
        <end position="76"/>
    </location>
</feature>
<evidence type="ECO:0000313" key="2">
    <source>
        <dbReference type="Proteomes" id="UP000046393"/>
    </source>
</evidence>
<accession>A0A0N5AT26</accession>
<sequence length="384" mass="43921">MRSPKHVKKSRRAKRLKSKNAISCRGKAYVKRLELQRAWQEKTVFTGYRIADVVAPPPQAKKIKEPKQLSEEEYARRRQRREQKRIEREISKQKASTSTVRKAKKPKKAEETVLVTSIDKSQESATKDRKSASKKVRETNEKEVREVSIESNSVQGKKSGSKTVSSKRCTGKDEQTNNQVSAQVLSAQLDGRSYGEQPYVVSSSLPEKDIVNGSSLSSTTTQLQKNVGKPVKEQTVSNGATTFSKEQHSADPSNETLKNELVNSAQTSNSSKTESYAFKLPEIKRYVPVRRPLVHKLLKQDIDFCVYMIETYGDDYEAMSKDELNVDEGSARVIQRKIRVFKESPEYEESREYSRSILPLELRRGDRVHRCQPYYVRKDPLVRN</sequence>
<feature type="compositionally biased region" description="Low complexity" evidence="1">
    <location>
        <begin position="214"/>
        <end position="224"/>
    </location>
</feature>
<organism evidence="2 3">
    <name type="scientific">Syphacia muris</name>
    <dbReference type="NCBI Taxonomy" id="451379"/>
    <lineage>
        <taxon>Eukaryota</taxon>
        <taxon>Metazoa</taxon>
        <taxon>Ecdysozoa</taxon>
        <taxon>Nematoda</taxon>
        <taxon>Chromadorea</taxon>
        <taxon>Rhabditida</taxon>
        <taxon>Spirurina</taxon>
        <taxon>Oxyuridomorpha</taxon>
        <taxon>Oxyuroidea</taxon>
        <taxon>Oxyuridae</taxon>
        <taxon>Syphacia</taxon>
    </lineage>
</organism>
<protein>
    <submittedName>
        <fullName evidence="3">Nucleolar protein 16</fullName>
    </submittedName>
</protein>
<reference evidence="3" key="1">
    <citation type="submission" date="2017-02" db="UniProtKB">
        <authorList>
            <consortium name="WormBaseParasite"/>
        </authorList>
    </citation>
    <scope>IDENTIFICATION</scope>
</reference>
<evidence type="ECO:0000313" key="3">
    <source>
        <dbReference type="WBParaSite" id="SMUV_0000796401-mRNA-1"/>
    </source>
</evidence>
<dbReference type="Proteomes" id="UP000046393">
    <property type="component" value="Unplaced"/>
</dbReference>
<feature type="compositionally biased region" description="Basic and acidic residues" evidence="1">
    <location>
        <begin position="120"/>
        <end position="148"/>
    </location>
</feature>
<dbReference type="STRING" id="451379.A0A0N5AT26"/>
<dbReference type="AlphaFoldDB" id="A0A0N5AT26"/>
<feature type="region of interest" description="Disordered" evidence="1">
    <location>
        <begin position="211"/>
        <end position="235"/>
    </location>
</feature>
<name>A0A0N5AT26_9BILA</name>
<keyword evidence="2" id="KW-1185">Reference proteome</keyword>
<feature type="region of interest" description="Disordered" evidence="1">
    <location>
        <begin position="55"/>
        <end position="178"/>
    </location>
</feature>
<proteinExistence type="predicted"/>
<feature type="compositionally biased region" description="Low complexity" evidence="1">
    <location>
        <begin position="153"/>
        <end position="167"/>
    </location>
</feature>
<evidence type="ECO:0000256" key="1">
    <source>
        <dbReference type="SAM" id="MobiDB-lite"/>
    </source>
</evidence>
<dbReference type="WBParaSite" id="SMUV_0000796401-mRNA-1">
    <property type="protein sequence ID" value="SMUV_0000796401-mRNA-1"/>
    <property type="gene ID" value="SMUV_0000796401"/>
</dbReference>